<sequence length="323" mass="35909">MPALAVRRHRSGAEAPEPVSPARSKRKSLRGRREQRAAYLFLLPWFAGLLLITIGPMLASLYLSFTNFSITRAPEWVGFDNYIRMFTADPRFWQSVRVTSVYVLVSVPLVLIFALALAVVLNRGLRGLSLYRSLYYLPSLMGSSVAIAILWRQVFGQSGLVNKLLGFFGIEGQSWIGDPRTSLYTLIALNVWTFGSAMIIFLAGLRQIPNELYESALIDGAGRWQRFIRITLPLLTPIILFNGILNMISAFQAFTPAFVVSGGSGGPADSTLFYTLYLYQQGFTNFQMGYASAMAWVLLAAIAACTALIFATSGRWVFYYDGK</sequence>
<feature type="transmembrane region" description="Helical" evidence="7">
    <location>
        <begin position="133"/>
        <end position="151"/>
    </location>
</feature>
<dbReference type="Proteomes" id="UP001595699">
    <property type="component" value="Unassembled WGS sequence"/>
</dbReference>
<feature type="transmembrane region" description="Helical" evidence="7">
    <location>
        <begin position="37"/>
        <end position="59"/>
    </location>
</feature>
<gene>
    <name evidence="10" type="ORF">ACFOUW_13315</name>
</gene>
<keyword evidence="5 7" id="KW-1133">Transmembrane helix</keyword>
<feature type="transmembrane region" description="Helical" evidence="7">
    <location>
        <begin position="101"/>
        <end position="121"/>
    </location>
</feature>
<dbReference type="SUPFAM" id="SSF161098">
    <property type="entry name" value="MetI-like"/>
    <property type="match status" value="1"/>
</dbReference>
<feature type="transmembrane region" description="Helical" evidence="7">
    <location>
        <begin position="232"/>
        <end position="254"/>
    </location>
</feature>
<keyword evidence="11" id="KW-1185">Reference proteome</keyword>
<dbReference type="EMBL" id="JBHRZH010000009">
    <property type="protein sequence ID" value="MFC3761818.1"/>
    <property type="molecule type" value="Genomic_DNA"/>
</dbReference>
<evidence type="ECO:0000259" key="9">
    <source>
        <dbReference type="PROSITE" id="PS50928"/>
    </source>
</evidence>
<keyword evidence="6 7" id="KW-0472">Membrane</keyword>
<dbReference type="InterPro" id="IPR000515">
    <property type="entry name" value="MetI-like"/>
</dbReference>
<dbReference type="InterPro" id="IPR051393">
    <property type="entry name" value="ABC_transporter_permease"/>
</dbReference>
<evidence type="ECO:0000256" key="3">
    <source>
        <dbReference type="ARBA" id="ARBA00022475"/>
    </source>
</evidence>
<dbReference type="InterPro" id="IPR035906">
    <property type="entry name" value="MetI-like_sf"/>
</dbReference>
<dbReference type="PANTHER" id="PTHR30193">
    <property type="entry name" value="ABC TRANSPORTER PERMEASE PROTEIN"/>
    <property type="match status" value="1"/>
</dbReference>
<evidence type="ECO:0000313" key="10">
    <source>
        <dbReference type="EMBL" id="MFC3761818.1"/>
    </source>
</evidence>
<evidence type="ECO:0000256" key="4">
    <source>
        <dbReference type="ARBA" id="ARBA00022692"/>
    </source>
</evidence>
<evidence type="ECO:0000256" key="8">
    <source>
        <dbReference type="SAM" id="MobiDB-lite"/>
    </source>
</evidence>
<feature type="compositionally biased region" description="Basic residues" evidence="8">
    <location>
        <begin position="1"/>
        <end position="10"/>
    </location>
</feature>
<comment type="caution">
    <text evidence="10">The sequence shown here is derived from an EMBL/GenBank/DDBJ whole genome shotgun (WGS) entry which is preliminary data.</text>
</comment>
<feature type="domain" description="ABC transmembrane type-1" evidence="9">
    <location>
        <begin position="96"/>
        <end position="309"/>
    </location>
</feature>
<dbReference type="RefSeq" id="WP_205114539.1">
    <property type="nucleotide sequence ID" value="NZ_JAFBCM010000001.1"/>
</dbReference>
<reference evidence="11" key="1">
    <citation type="journal article" date="2019" name="Int. J. Syst. Evol. Microbiol.">
        <title>The Global Catalogue of Microorganisms (GCM) 10K type strain sequencing project: providing services to taxonomists for standard genome sequencing and annotation.</title>
        <authorList>
            <consortium name="The Broad Institute Genomics Platform"/>
            <consortium name="The Broad Institute Genome Sequencing Center for Infectious Disease"/>
            <person name="Wu L."/>
            <person name="Ma J."/>
        </authorList>
    </citation>
    <scope>NUCLEOTIDE SEQUENCE [LARGE SCALE GENOMIC DNA]</scope>
    <source>
        <strain evidence="11">CGMCC 4.7241</strain>
    </source>
</reference>
<name>A0ABV7Y9M4_9ACTN</name>
<comment type="subcellular location">
    <subcellularLocation>
        <location evidence="1 7">Cell membrane</location>
        <topology evidence="1 7">Multi-pass membrane protein</topology>
    </subcellularLocation>
</comment>
<comment type="similarity">
    <text evidence="7">Belongs to the binding-protein-dependent transport system permease family.</text>
</comment>
<dbReference type="Gene3D" id="1.10.3720.10">
    <property type="entry name" value="MetI-like"/>
    <property type="match status" value="1"/>
</dbReference>
<evidence type="ECO:0000256" key="1">
    <source>
        <dbReference type="ARBA" id="ARBA00004651"/>
    </source>
</evidence>
<evidence type="ECO:0000256" key="7">
    <source>
        <dbReference type="RuleBase" id="RU363032"/>
    </source>
</evidence>
<organism evidence="10 11">
    <name type="scientific">Tenggerimyces flavus</name>
    <dbReference type="NCBI Taxonomy" id="1708749"/>
    <lineage>
        <taxon>Bacteria</taxon>
        <taxon>Bacillati</taxon>
        <taxon>Actinomycetota</taxon>
        <taxon>Actinomycetes</taxon>
        <taxon>Propionibacteriales</taxon>
        <taxon>Nocardioidaceae</taxon>
        <taxon>Tenggerimyces</taxon>
    </lineage>
</organism>
<protein>
    <submittedName>
        <fullName evidence="10">Carbohydrate ABC transporter permease</fullName>
    </submittedName>
</protein>
<proteinExistence type="inferred from homology"/>
<evidence type="ECO:0000313" key="11">
    <source>
        <dbReference type="Proteomes" id="UP001595699"/>
    </source>
</evidence>
<dbReference type="CDD" id="cd06261">
    <property type="entry name" value="TM_PBP2"/>
    <property type="match status" value="1"/>
</dbReference>
<keyword evidence="3" id="KW-1003">Cell membrane</keyword>
<feature type="transmembrane region" description="Helical" evidence="7">
    <location>
        <begin position="293"/>
        <end position="318"/>
    </location>
</feature>
<evidence type="ECO:0000256" key="6">
    <source>
        <dbReference type="ARBA" id="ARBA00023136"/>
    </source>
</evidence>
<keyword evidence="4 7" id="KW-0812">Transmembrane</keyword>
<dbReference type="PROSITE" id="PS50928">
    <property type="entry name" value="ABC_TM1"/>
    <property type="match status" value="1"/>
</dbReference>
<dbReference type="SUPFAM" id="SSF160964">
    <property type="entry name" value="MalF N-terminal region-like"/>
    <property type="match status" value="1"/>
</dbReference>
<accession>A0ABV7Y9M4</accession>
<evidence type="ECO:0000256" key="5">
    <source>
        <dbReference type="ARBA" id="ARBA00022989"/>
    </source>
</evidence>
<feature type="transmembrane region" description="Helical" evidence="7">
    <location>
        <begin position="183"/>
        <end position="205"/>
    </location>
</feature>
<dbReference type="PANTHER" id="PTHR30193:SF1">
    <property type="entry name" value="ABC TRANSPORTER PERMEASE PROTEIN YESP-RELATED"/>
    <property type="match status" value="1"/>
</dbReference>
<keyword evidence="2 7" id="KW-0813">Transport</keyword>
<feature type="region of interest" description="Disordered" evidence="8">
    <location>
        <begin position="1"/>
        <end position="30"/>
    </location>
</feature>
<evidence type="ECO:0000256" key="2">
    <source>
        <dbReference type="ARBA" id="ARBA00022448"/>
    </source>
</evidence>
<dbReference type="Pfam" id="PF00528">
    <property type="entry name" value="BPD_transp_1"/>
    <property type="match status" value="1"/>
</dbReference>